<dbReference type="HAMAP" id="MF_00302">
    <property type="entry name" value="ClpS"/>
    <property type="match status" value="1"/>
</dbReference>
<evidence type="ECO:0000259" key="2">
    <source>
        <dbReference type="Pfam" id="PF02617"/>
    </source>
</evidence>
<sequence length="109" mass="12085">MSKPRKISGSDPGSAAVVERQEQQLKPPPLYQVVMLNDDFTPMEFVVFVIQQFFSKDRETATQIMLKVHQHGRAVCGVFAKDVAATKVEQVMAAARQAGHPLQCVMEAI</sequence>
<proteinExistence type="inferred from homology"/>
<dbReference type="Pfam" id="PF02617">
    <property type="entry name" value="ClpS"/>
    <property type="match status" value="1"/>
</dbReference>
<dbReference type="PANTHER" id="PTHR33473">
    <property type="entry name" value="ATP-DEPENDENT CLP PROTEASE ADAPTER PROTEIN CLPS1, CHLOROPLASTIC"/>
    <property type="match status" value="1"/>
</dbReference>
<gene>
    <name evidence="3" type="primary">clpS</name>
    <name evidence="3" type="ORF">CARN2_3558</name>
</gene>
<protein>
    <submittedName>
        <fullName evidence="3">ATP-dependent Clp protease adaptor protein clpS</fullName>
    </submittedName>
</protein>
<reference evidence="3" key="1">
    <citation type="submission" date="2009-10" db="EMBL/GenBank/DDBJ databases">
        <title>Diversity of trophic interactions inside an arsenic-rich microbial ecosystem.</title>
        <authorList>
            <person name="Bertin P.N."/>
            <person name="Heinrich-Salmeron A."/>
            <person name="Pelletier E."/>
            <person name="Goulhen-Chollet F."/>
            <person name="Arsene-Ploetze F."/>
            <person name="Gallien S."/>
            <person name="Calteau A."/>
            <person name="Vallenet D."/>
            <person name="Casiot C."/>
            <person name="Chane-Woon-Ming B."/>
            <person name="Giloteaux L."/>
            <person name="Barakat M."/>
            <person name="Bonnefoy V."/>
            <person name="Bruneel O."/>
            <person name="Chandler M."/>
            <person name="Cleiss J."/>
            <person name="Duran R."/>
            <person name="Elbaz-Poulichet F."/>
            <person name="Fonknechten N."/>
            <person name="Lauga B."/>
            <person name="Mornico D."/>
            <person name="Ortet P."/>
            <person name="Schaeffer C."/>
            <person name="Siguier P."/>
            <person name="Alexander Thil Smith A."/>
            <person name="Van Dorsselaer A."/>
            <person name="Weissenbach J."/>
            <person name="Medigue C."/>
            <person name="Le Paslier D."/>
        </authorList>
    </citation>
    <scope>NUCLEOTIDE SEQUENCE</scope>
</reference>
<feature type="region of interest" description="Disordered" evidence="1">
    <location>
        <begin position="1"/>
        <end position="23"/>
    </location>
</feature>
<dbReference type="InterPro" id="IPR003769">
    <property type="entry name" value="ClpS_core"/>
</dbReference>
<name>E6PT25_9ZZZZ</name>
<dbReference type="GO" id="GO:0030163">
    <property type="term" value="P:protein catabolic process"/>
    <property type="evidence" value="ECO:0007669"/>
    <property type="project" value="InterPro"/>
</dbReference>
<dbReference type="GO" id="GO:0008233">
    <property type="term" value="F:peptidase activity"/>
    <property type="evidence" value="ECO:0007669"/>
    <property type="project" value="UniProtKB-KW"/>
</dbReference>
<dbReference type="NCBIfam" id="NF000672">
    <property type="entry name" value="PRK00033.1-5"/>
    <property type="match status" value="1"/>
</dbReference>
<dbReference type="EMBL" id="CABM01000048">
    <property type="protein sequence ID" value="CBH98082.1"/>
    <property type="molecule type" value="Genomic_DNA"/>
</dbReference>
<dbReference type="GO" id="GO:0006508">
    <property type="term" value="P:proteolysis"/>
    <property type="evidence" value="ECO:0007669"/>
    <property type="project" value="UniProtKB-KW"/>
</dbReference>
<keyword evidence="3" id="KW-0378">Hydrolase</keyword>
<evidence type="ECO:0000256" key="1">
    <source>
        <dbReference type="SAM" id="MobiDB-lite"/>
    </source>
</evidence>
<dbReference type="FunFam" id="3.30.1390.10:FF:000002">
    <property type="entry name" value="ATP-dependent Clp protease adapter protein ClpS"/>
    <property type="match status" value="1"/>
</dbReference>
<dbReference type="SUPFAM" id="SSF54736">
    <property type="entry name" value="ClpS-like"/>
    <property type="match status" value="1"/>
</dbReference>
<dbReference type="AlphaFoldDB" id="E6PT25"/>
<feature type="domain" description="Adaptor protein ClpS core" evidence="2">
    <location>
        <begin position="26"/>
        <end position="104"/>
    </location>
</feature>
<evidence type="ECO:0000313" key="3">
    <source>
        <dbReference type="EMBL" id="CBH98082.1"/>
    </source>
</evidence>
<keyword evidence="3" id="KW-0645">Protease</keyword>
<dbReference type="Gene3D" id="3.30.1390.10">
    <property type="match status" value="1"/>
</dbReference>
<accession>E6PT25</accession>
<comment type="caution">
    <text evidence="3">The sequence shown here is derived from an EMBL/GenBank/DDBJ whole genome shotgun (WGS) entry which is preliminary data.</text>
</comment>
<dbReference type="PANTHER" id="PTHR33473:SF19">
    <property type="entry name" value="ATP-DEPENDENT CLP PROTEASE ADAPTER PROTEIN CLPS"/>
    <property type="match status" value="1"/>
</dbReference>
<dbReference type="InterPro" id="IPR014719">
    <property type="entry name" value="Ribosomal_bL12_C/ClpS-like"/>
</dbReference>
<organism evidence="3">
    <name type="scientific">mine drainage metagenome</name>
    <dbReference type="NCBI Taxonomy" id="410659"/>
    <lineage>
        <taxon>unclassified sequences</taxon>
        <taxon>metagenomes</taxon>
        <taxon>ecological metagenomes</taxon>
    </lineage>
</organism>
<dbReference type="InterPro" id="IPR022935">
    <property type="entry name" value="ClpS"/>
</dbReference>